<feature type="transmembrane region" description="Helical" evidence="1">
    <location>
        <begin position="225"/>
        <end position="244"/>
    </location>
</feature>
<gene>
    <name evidence="2" type="ORF">Fmac_009124</name>
</gene>
<evidence type="ECO:0000313" key="2">
    <source>
        <dbReference type="EMBL" id="KAL2341184.1"/>
    </source>
</evidence>
<proteinExistence type="predicted"/>
<dbReference type="EMBL" id="JBGMDY010000003">
    <property type="protein sequence ID" value="KAL2341184.1"/>
    <property type="molecule type" value="Genomic_DNA"/>
</dbReference>
<name>A0ABD1MZE7_9FABA</name>
<evidence type="ECO:0000313" key="3">
    <source>
        <dbReference type="Proteomes" id="UP001603857"/>
    </source>
</evidence>
<organism evidence="2 3">
    <name type="scientific">Flemingia macrophylla</name>
    <dbReference type="NCBI Taxonomy" id="520843"/>
    <lineage>
        <taxon>Eukaryota</taxon>
        <taxon>Viridiplantae</taxon>
        <taxon>Streptophyta</taxon>
        <taxon>Embryophyta</taxon>
        <taxon>Tracheophyta</taxon>
        <taxon>Spermatophyta</taxon>
        <taxon>Magnoliopsida</taxon>
        <taxon>eudicotyledons</taxon>
        <taxon>Gunneridae</taxon>
        <taxon>Pentapetalae</taxon>
        <taxon>rosids</taxon>
        <taxon>fabids</taxon>
        <taxon>Fabales</taxon>
        <taxon>Fabaceae</taxon>
        <taxon>Papilionoideae</taxon>
        <taxon>50 kb inversion clade</taxon>
        <taxon>NPAAA clade</taxon>
        <taxon>indigoferoid/millettioid clade</taxon>
        <taxon>Phaseoleae</taxon>
        <taxon>Flemingia</taxon>
    </lineage>
</organism>
<keyword evidence="1" id="KW-0812">Transmembrane</keyword>
<accession>A0ABD1MZE7</accession>
<protein>
    <submittedName>
        <fullName evidence="2">Uncharacterized protein</fullName>
    </submittedName>
</protein>
<dbReference type="AlphaFoldDB" id="A0ABD1MZE7"/>
<dbReference type="Proteomes" id="UP001603857">
    <property type="component" value="Unassembled WGS sequence"/>
</dbReference>
<keyword evidence="1" id="KW-0472">Membrane</keyword>
<keyword evidence="1" id="KW-1133">Transmembrane helix</keyword>
<comment type="caution">
    <text evidence="2">The sequence shown here is derived from an EMBL/GenBank/DDBJ whole genome shotgun (WGS) entry which is preliminary data.</text>
</comment>
<keyword evidence="3" id="KW-1185">Reference proteome</keyword>
<reference evidence="2 3" key="1">
    <citation type="submission" date="2024-08" db="EMBL/GenBank/DDBJ databases">
        <title>Insights into the chromosomal genome structure of Flemingia macrophylla.</title>
        <authorList>
            <person name="Ding Y."/>
            <person name="Zhao Y."/>
            <person name="Bi W."/>
            <person name="Wu M."/>
            <person name="Zhao G."/>
            <person name="Gong Y."/>
            <person name="Li W."/>
            <person name="Zhang P."/>
        </authorList>
    </citation>
    <scope>NUCLEOTIDE SEQUENCE [LARGE SCALE GENOMIC DNA]</scope>
    <source>
        <strain evidence="2">DYQJB</strain>
        <tissue evidence="2">Leaf</tissue>
    </source>
</reference>
<sequence length="262" mass="29050">MKTLQQKLDVSLLSKEFRFASGDSICSSCETFALGQMSSSDLLVDIAWLLKDTTTSENFDRVMTASQIQRYCHLLDFLISNDSTFILGKILPNLTILTESMKSNIVINRTSDVDMTQLLNHIHNARNTICQKNRKDGGIIMHSETESFKLAQDCSQDNKLSVAVNSQGILTRADANCGVLKSPTSNDKNERIPLLKGDIIMNVEELPARYARRCLGRGFSTSRPAIFVIVLVAVCLGVCVAVLHPGRVSELAVSVRRCLFNY</sequence>
<evidence type="ECO:0000256" key="1">
    <source>
        <dbReference type="SAM" id="Phobius"/>
    </source>
</evidence>